<proteinExistence type="predicted"/>
<feature type="transmembrane region" description="Helical" evidence="2">
    <location>
        <begin position="132"/>
        <end position="151"/>
    </location>
</feature>
<organism evidence="3 4">
    <name type="scientific">Streptomyces xiangluensis</name>
    <dbReference type="NCBI Taxonomy" id="2665720"/>
    <lineage>
        <taxon>Bacteria</taxon>
        <taxon>Bacillati</taxon>
        <taxon>Actinomycetota</taxon>
        <taxon>Actinomycetes</taxon>
        <taxon>Kitasatosporales</taxon>
        <taxon>Streptomycetaceae</taxon>
        <taxon>Streptomyces</taxon>
    </lineage>
</organism>
<evidence type="ECO:0000256" key="2">
    <source>
        <dbReference type="SAM" id="Phobius"/>
    </source>
</evidence>
<feature type="transmembrane region" description="Helical" evidence="2">
    <location>
        <begin position="12"/>
        <end position="34"/>
    </location>
</feature>
<keyword evidence="2" id="KW-0812">Transmembrane</keyword>
<name>A0ABV8YL44_9ACTN</name>
<dbReference type="EMBL" id="JBHSFG010000018">
    <property type="protein sequence ID" value="MFC4464975.1"/>
    <property type="molecule type" value="Genomic_DNA"/>
</dbReference>
<keyword evidence="2" id="KW-1133">Transmembrane helix</keyword>
<gene>
    <name evidence="3" type="ORF">ACFPH6_10540</name>
</gene>
<evidence type="ECO:0000256" key="1">
    <source>
        <dbReference type="SAM" id="MobiDB-lite"/>
    </source>
</evidence>
<feature type="transmembrane region" description="Helical" evidence="2">
    <location>
        <begin position="87"/>
        <end position="112"/>
    </location>
</feature>
<dbReference type="Proteomes" id="UP001596012">
    <property type="component" value="Unassembled WGS sequence"/>
</dbReference>
<comment type="caution">
    <text evidence="3">The sequence shown here is derived from an EMBL/GenBank/DDBJ whole genome shotgun (WGS) entry which is preliminary data.</text>
</comment>
<accession>A0ABV8YL44</accession>
<feature type="compositionally biased region" description="Basic residues" evidence="1">
    <location>
        <begin position="166"/>
        <end position="184"/>
    </location>
</feature>
<sequence>MLRRDERVRFGAGIVGVVIVLATVGVVLVFGLGTLKRLVRDSAPTLMGWPGGPWAVGAVFGLVTVFGSLGGLRLAPGFSAAAGPRRAFRTAGSGLCWGLAYCSGVYMLHAFYPGRYCRSGPSCEYIPGTGSAFLSYAITAGVVGWLLYRWHAAQAEERRVRERERMRKLRKKGKGKSRAAARRG</sequence>
<feature type="region of interest" description="Disordered" evidence="1">
    <location>
        <begin position="163"/>
        <end position="184"/>
    </location>
</feature>
<keyword evidence="2" id="KW-0472">Membrane</keyword>
<evidence type="ECO:0000313" key="4">
    <source>
        <dbReference type="Proteomes" id="UP001596012"/>
    </source>
</evidence>
<protein>
    <recommendedName>
        <fullName evidence="5">Integral membrane protein</fullName>
    </recommendedName>
</protein>
<keyword evidence="4" id="KW-1185">Reference proteome</keyword>
<evidence type="ECO:0008006" key="5">
    <source>
        <dbReference type="Google" id="ProtNLM"/>
    </source>
</evidence>
<reference evidence="4" key="1">
    <citation type="journal article" date="2019" name="Int. J. Syst. Evol. Microbiol.">
        <title>The Global Catalogue of Microorganisms (GCM) 10K type strain sequencing project: providing services to taxonomists for standard genome sequencing and annotation.</title>
        <authorList>
            <consortium name="The Broad Institute Genomics Platform"/>
            <consortium name="The Broad Institute Genome Sequencing Center for Infectious Disease"/>
            <person name="Wu L."/>
            <person name="Ma J."/>
        </authorList>
    </citation>
    <scope>NUCLEOTIDE SEQUENCE [LARGE SCALE GENOMIC DNA]</scope>
    <source>
        <strain evidence="4">DT43</strain>
    </source>
</reference>
<evidence type="ECO:0000313" key="3">
    <source>
        <dbReference type="EMBL" id="MFC4464975.1"/>
    </source>
</evidence>
<feature type="transmembrane region" description="Helical" evidence="2">
    <location>
        <begin position="54"/>
        <end position="75"/>
    </location>
</feature>